<reference evidence="3 4" key="1">
    <citation type="submission" date="2021-01" db="EMBL/GenBank/DDBJ databases">
        <title>Antibiotic resistance and phylogeny of Pseudomonas spp. isolated over three decades from chicken meat in the Norwegian food chain.</title>
        <authorList>
            <person name="Moen B."/>
        </authorList>
    </citation>
    <scope>NUCLEOTIDE SEQUENCE [LARGE SCALE GENOMIC DNA]</scope>
    <source>
        <strain evidence="3 4">MF6766</strain>
    </source>
</reference>
<dbReference type="RefSeq" id="WP_200623502.1">
    <property type="nucleotide sequence ID" value="NZ_JAENSR010000009.1"/>
</dbReference>
<feature type="region of interest" description="Disordered" evidence="1">
    <location>
        <begin position="267"/>
        <end position="290"/>
    </location>
</feature>
<evidence type="ECO:0000313" key="3">
    <source>
        <dbReference type="EMBL" id="MBK3462623.1"/>
    </source>
</evidence>
<sequence>MKLTKLVIAIATFATITLSSSAYIATQDVTSAVIVDKAKHSLDLKTNGLHNISVSEAFTIDKSEAAQINFLRCSFARPEFRFSWFCHQMKSDGKMTKNSYIALKDDQEKYANSHRLESFFYSLRTDKEFKSLMEKLTINDIEEKKEREAKKKALVDKVLKRVDISAAESTSSLRFDMEQAATYVAYEYAPCNGDNIKEKINCELHRKLIIKSLISGVNDTEIFQSTIEKLTPEYPSAWESLNGVGKFFFVAISMIFGFALFYDMINDEEEEEEEEDTDEDNNVEGESNEK</sequence>
<accession>A0ABS1H048</accession>
<feature type="signal peptide" evidence="2">
    <location>
        <begin position="1"/>
        <end position="24"/>
    </location>
</feature>
<evidence type="ECO:0000256" key="1">
    <source>
        <dbReference type="SAM" id="MobiDB-lite"/>
    </source>
</evidence>
<keyword evidence="4" id="KW-1185">Reference proteome</keyword>
<name>A0ABS1H048_9PSED</name>
<dbReference type="Proteomes" id="UP000620382">
    <property type="component" value="Unassembled WGS sequence"/>
</dbReference>
<protein>
    <submittedName>
        <fullName evidence="3">Uncharacterized protein</fullName>
    </submittedName>
</protein>
<feature type="chain" id="PRO_5045365626" evidence="2">
    <location>
        <begin position="25"/>
        <end position="290"/>
    </location>
</feature>
<evidence type="ECO:0000256" key="2">
    <source>
        <dbReference type="SAM" id="SignalP"/>
    </source>
</evidence>
<gene>
    <name evidence="3" type="ORF">JJD71_26510</name>
</gene>
<comment type="caution">
    <text evidence="3">The sequence shown here is derived from an EMBL/GenBank/DDBJ whole genome shotgun (WGS) entry which is preliminary data.</text>
</comment>
<keyword evidence="2" id="KW-0732">Signal</keyword>
<feature type="compositionally biased region" description="Acidic residues" evidence="1">
    <location>
        <begin position="267"/>
        <end position="283"/>
    </location>
</feature>
<evidence type="ECO:0000313" key="4">
    <source>
        <dbReference type="Proteomes" id="UP000620382"/>
    </source>
</evidence>
<dbReference type="EMBL" id="JAENSR010000009">
    <property type="protein sequence ID" value="MBK3462623.1"/>
    <property type="molecule type" value="Genomic_DNA"/>
</dbReference>
<organism evidence="3 4">
    <name type="scientific">Pseudomonas haemolytica</name>
    <dbReference type="NCBI Taxonomy" id="2600065"/>
    <lineage>
        <taxon>Bacteria</taxon>
        <taxon>Pseudomonadati</taxon>
        <taxon>Pseudomonadota</taxon>
        <taxon>Gammaproteobacteria</taxon>
        <taxon>Pseudomonadales</taxon>
        <taxon>Pseudomonadaceae</taxon>
        <taxon>Pseudomonas</taxon>
    </lineage>
</organism>
<proteinExistence type="predicted"/>